<organism evidence="3 4">
    <name type="scientific">Solanum tuberosum</name>
    <name type="common">Potato</name>
    <dbReference type="NCBI Taxonomy" id="4113"/>
    <lineage>
        <taxon>Eukaryota</taxon>
        <taxon>Viridiplantae</taxon>
        <taxon>Streptophyta</taxon>
        <taxon>Embryophyta</taxon>
        <taxon>Tracheophyta</taxon>
        <taxon>Spermatophyta</taxon>
        <taxon>Magnoliopsida</taxon>
        <taxon>eudicotyledons</taxon>
        <taxon>Gunneridae</taxon>
        <taxon>Pentapetalae</taxon>
        <taxon>asterids</taxon>
        <taxon>lamiids</taxon>
        <taxon>Solanales</taxon>
        <taxon>Solanaceae</taxon>
        <taxon>Solanoideae</taxon>
        <taxon>Solaneae</taxon>
        <taxon>Solanum</taxon>
    </lineage>
</organism>
<dbReference type="EMBL" id="JAIVGD010000023">
    <property type="protein sequence ID" value="KAH0743461.1"/>
    <property type="molecule type" value="Genomic_DNA"/>
</dbReference>
<feature type="compositionally biased region" description="Basic and acidic residues" evidence="1">
    <location>
        <begin position="289"/>
        <end position="311"/>
    </location>
</feature>
<evidence type="ECO:0000313" key="4">
    <source>
        <dbReference type="Proteomes" id="UP000826656"/>
    </source>
</evidence>
<dbReference type="InterPro" id="IPR040256">
    <property type="entry name" value="At4g02000-like"/>
</dbReference>
<protein>
    <recommendedName>
        <fullName evidence="2">DUF4283 domain-containing protein</fullName>
    </recommendedName>
</protein>
<feature type="region of interest" description="Disordered" evidence="1">
    <location>
        <begin position="270"/>
        <end position="325"/>
    </location>
</feature>
<gene>
    <name evidence="3" type="ORF">KY290_031454</name>
</gene>
<dbReference type="Proteomes" id="UP000826656">
    <property type="component" value="Unassembled WGS sequence"/>
</dbReference>
<feature type="compositionally biased region" description="Basic and acidic residues" evidence="1">
    <location>
        <begin position="391"/>
        <end position="406"/>
    </location>
</feature>
<accession>A0ABQ7UAU2</accession>
<proteinExistence type="predicted"/>
<feature type="region of interest" description="Disordered" evidence="1">
    <location>
        <begin position="362"/>
        <end position="534"/>
    </location>
</feature>
<feature type="compositionally biased region" description="Basic and acidic residues" evidence="1">
    <location>
        <begin position="524"/>
        <end position="534"/>
    </location>
</feature>
<feature type="domain" description="DUF4283" evidence="2">
    <location>
        <begin position="64"/>
        <end position="151"/>
    </location>
</feature>
<evidence type="ECO:0000256" key="1">
    <source>
        <dbReference type="SAM" id="MobiDB-lite"/>
    </source>
</evidence>
<feature type="compositionally biased region" description="Basic and acidic residues" evidence="1">
    <location>
        <begin position="270"/>
        <end position="282"/>
    </location>
</feature>
<dbReference type="Pfam" id="PF14111">
    <property type="entry name" value="DUF4283"/>
    <property type="match status" value="1"/>
</dbReference>
<dbReference type="PANTHER" id="PTHR31286">
    <property type="entry name" value="GLYCINE-RICH CELL WALL STRUCTURAL PROTEIN 1.8-LIKE"/>
    <property type="match status" value="1"/>
</dbReference>
<feature type="region of interest" description="Disordered" evidence="1">
    <location>
        <begin position="337"/>
        <end position="356"/>
    </location>
</feature>
<keyword evidence="4" id="KW-1185">Reference proteome</keyword>
<dbReference type="InterPro" id="IPR025558">
    <property type="entry name" value="DUF4283"/>
</dbReference>
<name>A0ABQ7UAU2_SOLTU</name>
<comment type="caution">
    <text evidence="3">The sequence shown here is derived from an EMBL/GenBank/DDBJ whole genome shotgun (WGS) entry which is preliminary data.</text>
</comment>
<reference evidence="3 4" key="1">
    <citation type="journal article" date="2021" name="bioRxiv">
        <title>Chromosome-scale and haplotype-resolved genome assembly of a tetraploid potato cultivar.</title>
        <authorList>
            <person name="Sun H."/>
            <person name="Jiao W.-B."/>
            <person name="Krause K."/>
            <person name="Campoy J.A."/>
            <person name="Goel M."/>
            <person name="Folz-Donahue K."/>
            <person name="Kukat C."/>
            <person name="Huettel B."/>
            <person name="Schneeberger K."/>
        </authorList>
    </citation>
    <scope>NUCLEOTIDE SEQUENCE [LARGE SCALE GENOMIC DNA]</scope>
    <source>
        <strain evidence="3">SolTubOtavaFocal</strain>
        <tissue evidence="3">Leaves</tissue>
    </source>
</reference>
<dbReference type="PANTHER" id="PTHR31286:SF179">
    <property type="entry name" value="RNASE H TYPE-1 DOMAIN-CONTAINING PROTEIN"/>
    <property type="match status" value="1"/>
</dbReference>
<evidence type="ECO:0000259" key="2">
    <source>
        <dbReference type="Pfam" id="PF14111"/>
    </source>
</evidence>
<evidence type="ECO:0000313" key="3">
    <source>
        <dbReference type="EMBL" id="KAH0743461.1"/>
    </source>
</evidence>
<sequence length="534" mass="61236">MAATATGQPPPEVSLVRASGGTYAEKLKQKTSQYQPIPLKPITYLHGEPQVIWEQEEVNQMIVNENLEYAVIGKFSYGWPDIQDLRKLIPKQCELKGDCNIGLLSNRHVLIRATLLEDYVHLLSKPAFYITQNNWSYPMRTLKWDPLFNPEAETTTAIAWISFPSLPPNFFGTDAVFSLAAAVGKPLQVDMATKNQTRPSCARVKVEVDLLKEFPKRIKIGMRMQNKEVVEKWITIKYDYVPKYCQTCMIQGYNEEQCYVVHPELHPYKEKSQQEVGKKTDDQPCNENNKGKGIDRENENRKGDGFVEPRRKNWRGGRNKEPQKVWNRVGVRTDNKYNLLDTGDQDQSINQEKEQSKVEAIEKEIGQPKDIPQQIQERVKEAGRATSSEHTISEVRNKEKHADPKNLQKGVNEEELMQNSTTDRRSHTKRREGEVTSRNLFASNYEVERDNVVEEGEISKGPNLIEEEEGEMQNKKDTEEDEDIDFNIQQISKAGDLSPRHTDSLKNGVRKGRPIIPLQVKTRSSRDRGSSIDQ</sequence>